<feature type="compositionally biased region" description="Low complexity" evidence="1">
    <location>
        <begin position="160"/>
        <end position="171"/>
    </location>
</feature>
<reference evidence="3 4" key="1">
    <citation type="submission" date="2016-03" db="EMBL/GenBank/DDBJ databases">
        <title>How can Kluyveromyces marxianus grow so fast - potential evolutionary course in Saccharomyces Complex revealed by comparative genomics.</title>
        <authorList>
            <person name="Mo W."/>
            <person name="Lu W."/>
            <person name="Yang X."/>
            <person name="Qi J."/>
            <person name="Lv H."/>
        </authorList>
    </citation>
    <scope>NUCLEOTIDE SEQUENCE [LARGE SCALE GENOMIC DNA]</scope>
    <source>
        <strain evidence="3 4">FIM1</strain>
    </source>
</reference>
<organism evidence="3 4">
    <name type="scientific">Kluyveromyces marxianus</name>
    <name type="common">Yeast</name>
    <name type="synonym">Candida kefyr</name>
    <dbReference type="NCBI Taxonomy" id="4911"/>
    <lineage>
        <taxon>Eukaryota</taxon>
        <taxon>Fungi</taxon>
        <taxon>Dikarya</taxon>
        <taxon>Ascomycota</taxon>
        <taxon>Saccharomycotina</taxon>
        <taxon>Saccharomycetes</taxon>
        <taxon>Saccharomycetales</taxon>
        <taxon>Saccharomycetaceae</taxon>
        <taxon>Kluyveromyces</taxon>
    </lineage>
</organism>
<name>A0ABX6EY40_KLUMA</name>
<keyword evidence="4" id="KW-1185">Reference proteome</keyword>
<evidence type="ECO:0000259" key="2">
    <source>
        <dbReference type="Pfam" id="PF23868"/>
    </source>
</evidence>
<proteinExistence type="predicted"/>
<evidence type="ECO:0000256" key="1">
    <source>
        <dbReference type="SAM" id="MobiDB-lite"/>
    </source>
</evidence>
<protein>
    <recommendedName>
        <fullName evidence="2">Mmc1 C-terminal domain-containing protein</fullName>
    </recommendedName>
</protein>
<sequence length="499" mass="56636">MLVQMRGGILFRRSGLYLVQARRRFGHWDELYSKYYINGRAIGGDEREVVGKLGLLTVPRVEEAQVRCGFKGKGVSRMLDVLLLDVYSGDKGWMEQFLQRDRKQRSLIRYGVDFGVKSASGLDEVVTYELPSPWLEKAGCEILELGSESESEAESREGPSGRPSGSPSGRPDGCHLYVSEKGFTPARWPTFSVVPRHGGSGSEAGTGTSHENEVDAETAFDVALRFSKDKSLVSTYLDSLDSTNILAISKKLQARLNDKNQIFRDLERAVLTELYRVDESPQEYEKLMKSRARVDDTIENWAREAHKELQGSIEKLLQDFASKQLSLWKVYSYSEPKLSLKLHELCNISNDLEMVQNLSHIYGSLGIQQQRLSIISPDYAKNKVPYLHREINKCVYKNFFQLQFPLIAVSVIGYVTELCSGYSMGALASLGIVIGLKRVKDTWYNLLLQFQQQIREECRVGIELNKQLLRKNWEDAYTQKESELSSKVALLEQISKELK</sequence>
<gene>
    <name evidence="3" type="ORF">FIM1_3986</name>
</gene>
<feature type="domain" description="Mmc1 C-terminal" evidence="2">
    <location>
        <begin position="295"/>
        <end position="459"/>
    </location>
</feature>
<evidence type="ECO:0000313" key="4">
    <source>
        <dbReference type="Proteomes" id="UP000422736"/>
    </source>
</evidence>
<dbReference type="Pfam" id="PF23868">
    <property type="entry name" value="Mmc1_C"/>
    <property type="match status" value="1"/>
</dbReference>
<dbReference type="Pfam" id="PF23867">
    <property type="entry name" value="Mmc1_N"/>
    <property type="match status" value="1"/>
</dbReference>
<dbReference type="Proteomes" id="UP000422736">
    <property type="component" value="Chromosome 6"/>
</dbReference>
<reference evidence="3 4" key="2">
    <citation type="submission" date="2019-11" db="EMBL/GenBank/DDBJ databases">
        <authorList>
            <person name="Lu H."/>
        </authorList>
    </citation>
    <scope>NUCLEOTIDE SEQUENCE [LARGE SCALE GENOMIC DNA]</scope>
    <source>
        <strain evidence="3 4">FIM1</strain>
    </source>
</reference>
<evidence type="ECO:0000313" key="3">
    <source>
        <dbReference type="EMBL" id="QGN17255.1"/>
    </source>
</evidence>
<dbReference type="PANTHER" id="PTHR38644:SF1">
    <property type="entry name" value="EXPRESSED PROTEIN"/>
    <property type="match status" value="1"/>
</dbReference>
<feature type="region of interest" description="Disordered" evidence="1">
    <location>
        <begin position="146"/>
        <end position="176"/>
    </location>
</feature>
<accession>A0ABX6EY40</accession>
<dbReference type="EMBL" id="CP015059">
    <property type="protein sequence ID" value="QGN17255.1"/>
    <property type="molecule type" value="Genomic_DNA"/>
</dbReference>
<dbReference type="InterPro" id="IPR056196">
    <property type="entry name" value="Mmc1_C"/>
</dbReference>
<dbReference type="PANTHER" id="PTHR38644">
    <property type="entry name" value="EXPRESSED PROTEIN"/>
    <property type="match status" value="1"/>
</dbReference>